<dbReference type="AlphaFoldDB" id="A0A1M7H570"/>
<feature type="transmembrane region" description="Helical" evidence="19">
    <location>
        <begin position="60"/>
        <end position="93"/>
    </location>
</feature>
<evidence type="ECO:0000256" key="6">
    <source>
        <dbReference type="ARBA" id="ARBA00012487"/>
    </source>
</evidence>
<name>A0A1M7H570_9RHOB</name>
<comment type="pathway">
    <text evidence="4">Lipid metabolism.</text>
</comment>
<comment type="similarity">
    <text evidence="5 18">Belongs to the CDS family.</text>
</comment>
<dbReference type="GO" id="GO:0005886">
    <property type="term" value="C:plasma membrane"/>
    <property type="evidence" value="ECO:0007669"/>
    <property type="project" value="UniProtKB-SubCell"/>
</dbReference>
<keyword evidence="15 19" id="KW-0472">Membrane</keyword>
<feature type="transmembrane region" description="Helical" evidence="19">
    <location>
        <begin position="21"/>
        <end position="48"/>
    </location>
</feature>
<keyword evidence="14" id="KW-0443">Lipid metabolism</keyword>
<accession>A0A1M7H570</accession>
<evidence type="ECO:0000256" key="3">
    <source>
        <dbReference type="ARBA" id="ARBA00005119"/>
    </source>
</evidence>
<feature type="transmembrane region" description="Helical" evidence="19">
    <location>
        <begin position="165"/>
        <end position="182"/>
    </location>
</feature>
<dbReference type="EC" id="2.7.7.41" evidence="6 18"/>
<evidence type="ECO:0000256" key="11">
    <source>
        <dbReference type="ARBA" id="ARBA00022692"/>
    </source>
</evidence>
<evidence type="ECO:0000256" key="14">
    <source>
        <dbReference type="ARBA" id="ARBA00023098"/>
    </source>
</evidence>
<dbReference type="PANTHER" id="PTHR46382">
    <property type="entry name" value="PHOSPHATIDATE CYTIDYLYLTRANSFERASE"/>
    <property type="match status" value="1"/>
</dbReference>
<evidence type="ECO:0000256" key="12">
    <source>
        <dbReference type="ARBA" id="ARBA00022695"/>
    </source>
</evidence>
<keyword evidence="17" id="KW-1208">Phospholipid metabolism</keyword>
<evidence type="ECO:0000256" key="17">
    <source>
        <dbReference type="ARBA" id="ARBA00023264"/>
    </source>
</evidence>
<evidence type="ECO:0000256" key="10">
    <source>
        <dbReference type="ARBA" id="ARBA00022679"/>
    </source>
</evidence>
<reference evidence="20 21" key="1">
    <citation type="submission" date="2016-11" db="EMBL/GenBank/DDBJ databases">
        <authorList>
            <person name="Varghese N."/>
            <person name="Submissions S."/>
        </authorList>
    </citation>
    <scope>NUCLEOTIDE SEQUENCE [LARGE SCALE GENOMIC DNA]</scope>
    <source>
        <strain evidence="20 21">DSM 28249</strain>
    </source>
</reference>
<comment type="catalytic activity">
    <reaction evidence="1 18">
        <text>a 1,2-diacyl-sn-glycero-3-phosphate + CTP + H(+) = a CDP-1,2-diacyl-sn-glycerol + diphosphate</text>
        <dbReference type="Rhea" id="RHEA:16229"/>
        <dbReference type="ChEBI" id="CHEBI:15378"/>
        <dbReference type="ChEBI" id="CHEBI:33019"/>
        <dbReference type="ChEBI" id="CHEBI:37563"/>
        <dbReference type="ChEBI" id="CHEBI:58332"/>
        <dbReference type="ChEBI" id="CHEBI:58608"/>
        <dbReference type="EC" id="2.7.7.41"/>
    </reaction>
</comment>
<feature type="transmembrane region" description="Helical" evidence="19">
    <location>
        <begin position="126"/>
        <end position="145"/>
    </location>
</feature>
<keyword evidence="16" id="KW-0594">Phospholipid biosynthesis</keyword>
<evidence type="ECO:0000256" key="8">
    <source>
        <dbReference type="ARBA" id="ARBA00022475"/>
    </source>
</evidence>
<keyword evidence="21" id="KW-1185">Reference proteome</keyword>
<keyword evidence="11 18" id="KW-0812">Transmembrane</keyword>
<proteinExistence type="inferred from homology"/>
<keyword evidence="10 18" id="KW-0808">Transferase</keyword>
<evidence type="ECO:0000256" key="9">
    <source>
        <dbReference type="ARBA" id="ARBA00022516"/>
    </source>
</evidence>
<dbReference type="EMBL" id="FRCB01000005">
    <property type="protein sequence ID" value="SHM23533.1"/>
    <property type="molecule type" value="Genomic_DNA"/>
</dbReference>
<dbReference type="PROSITE" id="PS01315">
    <property type="entry name" value="CDS"/>
    <property type="match status" value="1"/>
</dbReference>
<gene>
    <name evidence="20" type="ORF">SAMN05443432_105261</name>
</gene>
<dbReference type="Proteomes" id="UP000322545">
    <property type="component" value="Unassembled WGS sequence"/>
</dbReference>
<evidence type="ECO:0000256" key="18">
    <source>
        <dbReference type="RuleBase" id="RU003938"/>
    </source>
</evidence>
<evidence type="ECO:0000256" key="4">
    <source>
        <dbReference type="ARBA" id="ARBA00005189"/>
    </source>
</evidence>
<evidence type="ECO:0000256" key="2">
    <source>
        <dbReference type="ARBA" id="ARBA00004651"/>
    </source>
</evidence>
<feature type="transmembrane region" description="Helical" evidence="19">
    <location>
        <begin position="238"/>
        <end position="258"/>
    </location>
</feature>
<feature type="transmembrane region" description="Helical" evidence="19">
    <location>
        <begin position="100"/>
        <end position="120"/>
    </location>
</feature>
<dbReference type="GO" id="GO:0004605">
    <property type="term" value="F:phosphatidate cytidylyltransferase activity"/>
    <property type="evidence" value="ECO:0007669"/>
    <property type="project" value="UniProtKB-EC"/>
</dbReference>
<protein>
    <recommendedName>
        <fullName evidence="7 18">Phosphatidate cytidylyltransferase</fullName>
        <ecNumber evidence="6 18">2.7.7.41</ecNumber>
    </recommendedName>
</protein>
<evidence type="ECO:0000256" key="5">
    <source>
        <dbReference type="ARBA" id="ARBA00010185"/>
    </source>
</evidence>
<evidence type="ECO:0000256" key="16">
    <source>
        <dbReference type="ARBA" id="ARBA00023209"/>
    </source>
</evidence>
<evidence type="ECO:0000313" key="20">
    <source>
        <dbReference type="EMBL" id="SHM23533.1"/>
    </source>
</evidence>
<comment type="pathway">
    <text evidence="3 18">Phospholipid metabolism; CDP-diacylglycerol biosynthesis; CDP-diacylglycerol from sn-glycerol 3-phosphate: step 3/3.</text>
</comment>
<evidence type="ECO:0000256" key="15">
    <source>
        <dbReference type="ARBA" id="ARBA00023136"/>
    </source>
</evidence>
<evidence type="ECO:0000256" key="1">
    <source>
        <dbReference type="ARBA" id="ARBA00001698"/>
    </source>
</evidence>
<keyword evidence="12 18" id="KW-0548">Nucleotidyltransferase</keyword>
<dbReference type="Pfam" id="PF01148">
    <property type="entry name" value="CTP_transf_1"/>
    <property type="match status" value="1"/>
</dbReference>
<dbReference type="RefSeq" id="WP_149779811.1">
    <property type="nucleotide sequence ID" value="NZ_FRCB01000005.1"/>
</dbReference>
<evidence type="ECO:0000313" key="21">
    <source>
        <dbReference type="Proteomes" id="UP000322545"/>
    </source>
</evidence>
<dbReference type="UniPathway" id="UPA00557">
    <property type="reaction ID" value="UER00614"/>
</dbReference>
<evidence type="ECO:0000256" key="13">
    <source>
        <dbReference type="ARBA" id="ARBA00022989"/>
    </source>
</evidence>
<keyword evidence="13 19" id="KW-1133">Transmembrane helix</keyword>
<keyword evidence="8" id="KW-1003">Cell membrane</keyword>
<organism evidence="20 21">
    <name type="scientific">Roseovarius litoreus</name>
    <dbReference type="NCBI Taxonomy" id="1155722"/>
    <lineage>
        <taxon>Bacteria</taxon>
        <taxon>Pseudomonadati</taxon>
        <taxon>Pseudomonadota</taxon>
        <taxon>Alphaproteobacteria</taxon>
        <taxon>Rhodobacterales</taxon>
        <taxon>Roseobacteraceae</taxon>
        <taxon>Roseovarius</taxon>
    </lineage>
</organism>
<dbReference type="PANTHER" id="PTHR46382:SF1">
    <property type="entry name" value="PHOSPHATIDATE CYTIDYLYLTRANSFERASE"/>
    <property type="match status" value="1"/>
</dbReference>
<sequence length="259" mass="26438">MSSSARWSDLAPRLLSGLAMAVAGAVALWSGGWIFKGMICALAGLMTWEAARMLVAKGPVALGLLSAVALALALLLPGMVVLPALAAAALVGATQAGREGGVYAVFVLWVLLGCYGFGVLLDAAGLGWIAWLVLVVVVSDVAGYFAGRILGGPKFWPRFSPKKTWSGTLAGWAGAGIVGLIFSEPLGAGAGLVVISMLVGFAGQMGDIAESAVKRRTGVKDSSHLIPGHGGVLDRFDAMLGAAMMVMILWMAGVMPGLT</sequence>
<dbReference type="GO" id="GO:0016024">
    <property type="term" value="P:CDP-diacylglycerol biosynthetic process"/>
    <property type="evidence" value="ECO:0007669"/>
    <property type="project" value="UniProtKB-UniPathway"/>
</dbReference>
<dbReference type="InterPro" id="IPR000374">
    <property type="entry name" value="PC_trans"/>
</dbReference>
<comment type="subcellular location">
    <subcellularLocation>
        <location evidence="2">Cell membrane</location>
        <topology evidence="2">Multi-pass membrane protein</topology>
    </subcellularLocation>
</comment>
<evidence type="ECO:0000256" key="19">
    <source>
        <dbReference type="SAM" id="Phobius"/>
    </source>
</evidence>
<evidence type="ECO:0000256" key="7">
    <source>
        <dbReference type="ARBA" id="ARBA00019373"/>
    </source>
</evidence>
<keyword evidence="9" id="KW-0444">Lipid biosynthesis</keyword>
<feature type="transmembrane region" description="Helical" evidence="19">
    <location>
        <begin position="188"/>
        <end position="206"/>
    </location>
</feature>